<feature type="transmembrane region" description="Helical" evidence="6">
    <location>
        <begin position="21"/>
        <end position="44"/>
    </location>
</feature>
<name>A0ABR8KTU5_9SPHN</name>
<evidence type="ECO:0000256" key="5">
    <source>
        <dbReference type="ARBA" id="ARBA00023136"/>
    </source>
</evidence>
<keyword evidence="5 6" id="KW-0472">Membrane</keyword>
<comment type="caution">
    <text evidence="7">The sequence shown here is derived from an EMBL/GenBank/DDBJ whole genome shotgun (WGS) entry which is preliminary data.</text>
</comment>
<gene>
    <name evidence="6 7" type="primary">nhaA</name>
    <name evidence="7" type="ORF">IB285_10245</name>
</gene>
<dbReference type="PANTHER" id="PTHR30341:SF0">
    <property type="entry name" value="NA(+)_H(+) ANTIPORTER NHAA"/>
    <property type="match status" value="1"/>
</dbReference>
<dbReference type="InterPro" id="IPR004670">
    <property type="entry name" value="NhaA"/>
</dbReference>
<feature type="transmembrane region" description="Helical" evidence="6">
    <location>
        <begin position="220"/>
        <end position="246"/>
    </location>
</feature>
<keyword evidence="6" id="KW-0915">Sodium</keyword>
<keyword evidence="6" id="KW-0406">Ion transport</keyword>
<keyword evidence="8" id="KW-1185">Reference proteome</keyword>
<evidence type="ECO:0000256" key="3">
    <source>
        <dbReference type="ARBA" id="ARBA00022692"/>
    </source>
</evidence>
<evidence type="ECO:0000313" key="7">
    <source>
        <dbReference type="EMBL" id="MBD2842638.1"/>
    </source>
</evidence>
<dbReference type="HAMAP" id="MF_01844">
    <property type="entry name" value="NhaA"/>
    <property type="match status" value="1"/>
</dbReference>
<dbReference type="NCBIfam" id="TIGR00773">
    <property type="entry name" value="NhaA"/>
    <property type="match status" value="1"/>
</dbReference>
<keyword evidence="4 6" id="KW-1133">Transmembrane helix</keyword>
<dbReference type="NCBIfam" id="NF007112">
    <property type="entry name" value="PRK09561.1"/>
    <property type="match status" value="1"/>
</dbReference>
<evidence type="ECO:0000313" key="8">
    <source>
        <dbReference type="Proteomes" id="UP000635384"/>
    </source>
</evidence>
<feature type="transmembrane region" description="Helical" evidence="6">
    <location>
        <begin position="192"/>
        <end position="208"/>
    </location>
</feature>
<evidence type="ECO:0000256" key="6">
    <source>
        <dbReference type="HAMAP-Rule" id="MF_01844"/>
    </source>
</evidence>
<organism evidence="7 8">
    <name type="scientific">Erythrobacter rubeus</name>
    <dbReference type="NCBI Taxonomy" id="2760803"/>
    <lineage>
        <taxon>Bacteria</taxon>
        <taxon>Pseudomonadati</taxon>
        <taxon>Pseudomonadota</taxon>
        <taxon>Alphaproteobacteria</taxon>
        <taxon>Sphingomonadales</taxon>
        <taxon>Erythrobacteraceae</taxon>
        <taxon>Erythrobacter/Porphyrobacter group</taxon>
        <taxon>Erythrobacter</taxon>
    </lineage>
</organism>
<dbReference type="PANTHER" id="PTHR30341">
    <property type="entry name" value="SODIUM ION/PROTON ANTIPORTER NHAA-RELATED"/>
    <property type="match status" value="1"/>
</dbReference>
<proteinExistence type="inferred from homology"/>
<evidence type="ECO:0000256" key="2">
    <source>
        <dbReference type="ARBA" id="ARBA00022475"/>
    </source>
</evidence>
<feature type="transmembrane region" description="Helical" evidence="6">
    <location>
        <begin position="71"/>
        <end position="89"/>
    </location>
</feature>
<comment type="subcellular location">
    <subcellularLocation>
        <location evidence="1">Cell inner membrane</location>
        <topology evidence="1">Multi-pass membrane protein</topology>
    </subcellularLocation>
    <subcellularLocation>
        <location evidence="6">Cell membrane</location>
        <topology evidence="6">Multi-pass membrane protein</topology>
    </subcellularLocation>
</comment>
<feature type="transmembrane region" description="Helical" evidence="6">
    <location>
        <begin position="266"/>
        <end position="287"/>
    </location>
</feature>
<dbReference type="Proteomes" id="UP000635384">
    <property type="component" value="Unassembled WGS sequence"/>
</dbReference>
<protein>
    <recommendedName>
        <fullName evidence="6">Na(+)/H(+) antiporter NhaA</fullName>
    </recommendedName>
    <alternativeName>
        <fullName evidence="6">Sodium/proton antiporter NhaA</fullName>
    </alternativeName>
</protein>
<keyword evidence="6" id="KW-0813">Transport</keyword>
<reference evidence="7 8" key="1">
    <citation type="submission" date="2020-09" db="EMBL/GenBank/DDBJ databases">
        <authorList>
            <person name="Yoon J.-W."/>
        </authorList>
    </citation>
    <scope>NUCLEOTIDE SEQUENCE [LARGE SCALE GENOMIC DNA]</scope>
    <source>
        <strain evidence="7 8">KMU-140</strain>
    </source>
</reference>
<keyword evidence="2 6" id="KW-1003">Cell membrane</keyword>
<comment type="function">
    <text evidence="6">Na(+)/H(+) antiporter that extrudes sodium in exchange for external protons.</text>
</comment>
<dbReference type="InterPro" id="IPR023171">
    <property type="entry name" value="Na/H_antiporter_dom_sf"/>
</dbReference>
<dbReference type="NCBIfam" id="NF007111">
    <property type="entry name" value="PRK09560.1"/>
    <property type="match status" value="1"/>
</dbReference>
<keyword evidence="6" id="KW-0739">Sodium transport</keyword>
<comment type="catalytic activity">
    <reaction evidence="6">
        <text>Na(+)(in) + 2 H(+)(out) = Na(+)(out) + 2 H(+)(in)</text>
        <dbReference type="Rhea" id="RHEA:29251"/>
        <dbReference type="ChEBI" id="CHEBI:15378"/>
        <dbReference type="ChEBI" id="CHEBI:29101"/>
    </reaction>
</comment>
<keyword evidence="3 6" id="KW-0812">Transmembrane</keyword>
<dbReference type="Pfam" id="PF06965">
    <property type="entry name" value="Na_H_antiport_1"/>
    <property type="match status" value="1"/>
</dbReference>
<dbReference type="EMBL" id="JACXLC010000001">
    <property type="protein sequence ID" value="MBD2842638.1"/>
    <property type="molecule type" value="Genomic_DNA"/>
</dbReference>
<keyword evidence="6" id="KW-0050">Antiport</keyword>
<dbReference type="Gene3D" id="1.20.1530.10">
    <property type="entry name" value="Na+/H+ antiporter like domain"/>
    <property type="match status" value="1"/>
</dbReference>
<evidence type="ECO:0000256" key="1">
    <source>
        <dbReference type="ARBA" id="ARBA00004429"/>
    </source>
</evidence>
<sequence length="411" mass="43595">MSETNAPTAPPLRRIFAPVRALFVSDASAGVLLIIVAAAAMLAANSPFAYEYKQLFYGELAWTPIPKLYDLHLWINDGLMAIFFFVVGLEVKREVLCGSLADPAARRLPMVAAAAGMLVPAAVYMAVSGGGEYTNGWAIPAATDIAFAMGVLGLLGNRVPASLRLFLLTVAIVDDIGAVLVIAIFYTPTIKMVWLLVSAVVFGLMLAMNRLKVGTLWPYILMSAVLWYCVLNTGVHATIAGVLAALTIPLQRPDGNSMLEKLEHGLAPWSAYLVVPVFGFANAGVALGGMGIEAFTDPLPIAIAAGLVIGKQLGIFSIVFVSDKIGFAPRPANATWMEIWGISILCGIGFTMSLFIGGLAFPQQPLFVEEAKIGILTGSAISAILGFIVLRLTTTHPEAECDDRGEQPSQA</sequence>
<feature type="transmembrane region" description="Helical" evidence="6">
    <location>
        <begin position="299"/>
        <end position="319"/>
    </location>
</feature>
<feature type="transmembrane region" description="Helical" evidence="6">
    <location>
        <begin position="163"/>
        <end position="186"/>
    </location>
</feature>
<comment type="similarity">
    <text evidence="6">Belongs to the NhaA Na(+)/H(+) (TC 2.A.33) antiporter family.</text>
</comment>
<feature type="transmembrane region" description="Helical" evidence="6">
    <location>
        <begin position="373"/>
        <end position="392"/>
    </location>
</feature>
<feature type="transmembrane region" description="Helical" evidence="6">
    <location>
        <begin position="137"/>
        <end position="156"/>
    </location>
</feature>
<evidence type="ECO:0000256" key="4">
    <source>
        <dbReference type="ARBA" id="ARBA00022989"/>
    </source>
</evidence>
<feature type="transmembrane region" description="Helical" evidence="6">
    <location>
        <begin position="110"/>
        <end position="131"/>
    </location>
</feature>
<feature type="transmembrane region" description="Helical" evidence="6">
    <location>
        <begin position="339"/>
        <end position="361"/>
    </location>
</feature>
<accession>A0ABR8KTU5</accession>